<comment type="caution">
    <text evidence="1">The sequence shown here is derived from an EMBL/GenBank/DDBJ whole genome shotgun (WGS) entry which is preliminary data.</text>
</comment>
<keyword evidence="2" id="KW-1185">Reference proteome</keyword>
<sequence>MSAPTFEPLGDAALVVRTPAARALLARLWRQPPPACWTPPPRWGRSRCCLTPCTPTLRGWNRWCVARTAP</sequence>
<evidence type="ECO:0000313" key="2">
    <source>
        <dbReference type="Proteomes" id="UP001596317"/>
    </source>
</evidence>
<evidence type="ECO:0000313" key="1">
    <source>
        <dbReference type="EMBL" id="MFC6661891.1"/>
    </source>
</evidence>
<name>A0ABW1ZLS8_9DEIO</name>
<proteinExistence type="predicted"/>
<accession>A0ABW1ZLS8</accession>
<dbReference type="Proteomes" id="UP001596317">
    <property type="component" value="Unassembled WGS sequence"/>
</dbReference>
<gene>
    <name evidence="1" type="ORF">ACFP90_17320</name>
</gene>
<dbReference type="RefSeq" id="WP_380058328.1">
    <property type="nucleotide sequence ID" value="NZ_JBHSWB010000001.1"/>
</dbReference>
<protein>
    <submittedName>
        <fullName evidence="1">Uncharacterized protein</fullName>
    </submittedName>
</protein>
<organism evidence="1 2">
    <name type="scientific">Deinococcus multiflagellatus</name>
    <dbReference type="NCBI Taxonomy" id="1656887"/>
    <lineage>
        <taxon>Bacteria</taxon>
        <taxon>Thermotogati</taxon>
        <taxon>Deinococcota</taxon>
        <taxon>Deinococci</taxon>
        <taxon>Deinococcales</taxon>
        <taxon>Deinococcaceae</taxon>
        <taxon>Deinococcus</taxon>
    </lineage>
</organism>
<reference evidence="2" key="1">
    <citation type="journal article" date="2019" name="Int. J. Syst. Evol. Microbiol.">
        <title>The Global Catalogue of Microorganisms (GCM) 10K type strain sequencing project: providing services to taxonomists for standard genome sequencing and annotation.</title>
        <authorList>
            <consortium name="The Broad Institute Genomics Platform"/>
            <consortium name="The Broad Institute Genome Sequencing Center for Infectious Disease"/>
            <person name="Wu L."/>
            <person name="Ma J."/>
        </authorList>
    </citation>
    <scope>NUCLEOTIDE SEQUENCE [LARGE SCALE GENOMIC DNA]</scope>
    <source>
        <strain evidence="2">CCUG 63830</strain>
    </source>
</reference>
<dbReference type="EMBL" id="JBHSWB010000001">
    <property type="protein sequence ID" value="MFC6661891.1"/>
    <property type="molecule type" value="Genomic_DNA"/>
</dbReference>